<dbReference type="EMBL" id="LXQA011259237">
    <property type="protein sequence ID" value="MCI90975.1"/>
    <property type="molecule type" value="Genomic_DNA"/>
</dbReference>
<evidence type="ECO:0000313" key="2">
    <source>
        <dbReference type="EMBL" id="MCI90975.1"/>
    </source>
</evidence>
<comment type="caution">
    <text evidence="2">The sequence shown here is derived from an EMBL/GenBank/DDBJ whole genome shotgun (WGS) entry which is preliminary data.</text>
</comment>
<reference evidence="2 3" key="1">
    <citation type="journal article" date="2018" name="Front. Plant Sci.">
        <title>Red Clover (Trifolium pratense) and Zigzag Clover (T. medium) - A Picture of Genomic Similarities and Differences.</title>
        <authorList>
            <person name="Dluhosova J."/>
            <person name="Istvanek J."/>
            <person name="Nedelnik J."/>
            <person name="Repkova J."/>
        </authorList>
    </citation>
    <scope>NUCLEOTIDE SEQUENCE [LARGE SCALE GENOMIC DNA]</scope>
    <source>
        <strain evidence="3">cv. 10/8</strain>
        <tissue evidence="2">Leaf</tissue>
    </source>
</reference>
<feature type="non-terminal residue" evidence="2">
    <location>
        <position position="58"/>
    </location>
</feature>
<evidence type="ECO:0000256" key="1">
    <source>
        <dbReference type="SAM" id="MobiDB-lite"/>
    </source>
</evidence>
<protein>
    <submittedName>
        <fullName evidence="2">U-box domain-containing protein 34-like</fullName>
    </submittedName>
</protein>
<proteinExistence type="predicted"/>
<evidence type="ECO:0000313" key="3">
    <source>
        <dbReference type="Proteomes" id="UP000265520"/>
    </source>
</evidence>
<sequence>MSTPRSVAVAVSGGSGAAKGSRRALQWAMENVVPQADRLILVHVIPRITSIPSPGMYL</sequence>
<accession>A0A392VWB7</accession>
<feature type="compositionally biased region" description="Low complexity" evidence="1">
    <location>
        <begin position="1"/>
        <end position="12"/>
    </location>
</feature>
<dbReference type="Proteomes" id="UP000265520">
    <property type="component" value="Unassembled WGS sequence"/>
</dbReference>
<keyword evidence="3" id="KW-1185">Reference proteome</keyword>
<feature type="region of interest" description="Disordered" evidence="1">
    <location>
        <begin position="1"/>
        <end position="20"/>
    </location>
</feature>
<dbReference type="AlphaFoldDB" id="A0A392VWB7"/>
<name>A0A392VWB7_9FABA</name>
<organism evidence="2 3">
    <name type="scientific">Trifolium medium</name>
    <dbReference type="NCBI Taxonomy" id="97028"/>
    <lineage>
        <taxon>Eukaryota</taxon>
        <taxon>Viridiplantae</taxon>
        <taxon>Streptophyta</taxon>
        <taxon>Embryophyta</taxon>
        <taxon>Tracheophyta</taxon>
        <taxon>Spermatophyta</taxon>
        <taxon>Magnoliopsida</taxon>
        <taxon>eudicotyledons</taxon>
        <taxon>Gunneridae</taxon>
        <taxon>Pentapetalae</taxon>
        <taxon>rosids</taxon>
        <taxon>fabids</taxon>
        <taxon>Fabales</taxon>
        <taxon>Fabaceae</taxon>
        <taxon>Papilionoideae</taxon>
        <taxon>50 kb inversion clade</taxon>
        <taxon>NPAAA clade</taxon>
        <taxon>Hologalegina</taxon>
        <taxon>IRL clade</taxon>
        <taxon>Trifolieae</taxon>
        <taxon>Trifolium</taxon>
    </lineage>
</organism>